<organism evidence="4 5">
    <name type="scientific">Bosea eneae</name>
    <dbReference type="NCBI Taxonomy" id="151454"/>
    <lineage>
        <taxon>Bacteria</taxon>
        <taxon>Pseudomonadati</taxon>
        <taxon>Pseudomonadota</taxon>
        <taxon>Alphaproteobacteria</taxon>
        <taxon>Hyphomicrobiales</taxon>
        <taxon>Boseaceae</taxon>
        <taxon>Bosea</taxon>
    </lineage>
</organism>
<accession>A0ABW0IMG4</accession>
<protein>
    <submittedName>
        <fullName evidence="4">Molybdate ABC transporter substrate-binding protein</fullName>
    </submittedName>
</protein>
<dbReference type="Gene3D" id="3.40.190.10">
    <property type="entry name" value="Periplasmic binding protein-like II"/>
    <property type="match status" value="2"/>
</dbReference>
<comment type="similarity">
    <text evidence="1">Belongs to the bacterial solute-binding protein ModA family.</text>
</comment>
<dbReference type="SUPFAM" id="SSF53850">
    <property type="entry name" value="Periplasmic binding protein-like II"/>
    <property type="match status" value="1"/>
</dbReference>
<evidence type="ECO:0000256" key="1">
    <source>
        <dbReference type="ARBA" id="ARBA00009175"/>
    </source>
</evidence>
<evidence type="ECO:0000313" key="5">
    <source>
        <dbReference type="Proteomes" id="UP001596053"/>
    </source>
</evidence>
<dbReference type="InterPro" id="IPR005950">
    <property type="entry name" value="ModA"/>
</dbReference>
<gene>
    <name evidence="4" type="primary">modA</name>
    <name evidence="4" type="ORF">ACFPOB_07870</name>
</gene>
<proteinExistence type="inferred from homology"/>
<dbReference type="PANTHER" id="PTHR30632:SF17">
    <property type="entry name" value="MOLYBDATE-BINDING PROTEIN MODA"/>
    <property type="match status" value="1"/>
</dbReference>
<reference evidence="5" key="1">
    <citation type="journal article" date="2019" name="Int. J. Syst. Evol. Microbiol.">
        <title>The Global Catalogue of Microorganisms (GCM) 10K type strain sequencing project: providing services to taxonomists for standard genome sequencing and annotation.</title>
        <authorList>
            <consortium name="The Broad Institute Genomics Platform"/>
            <consortium name="The Broad Institute Genome Sequencing Center for Infectious Disease"/>
            <person name="Wu L."/>
            <person name="Ma J."/>
        </authorList>
    </citation>
    <scope>NUCLEOTIDE SEQUENCE [LARGE SCALE GENOMIC DNA]</scope>
    <source>
        <strain evidence="5">NCAIM B.01391</strain>
    </source>
</reference>
<dbReference type="Proteomes" id="UP001596053">
    <property type="component" value="Unassembled WGS sequence"/>
</dbReference>
<name>A0ABW0IMG4_9HYPH</name>
<sequence length="272" mass="28453">MSSNRRNVGFSFVGFTAALLIGVASFTGPALAQSKELVVFAAASLKNALDEATANWTKDSGKPAPKISYAASNALAKQLEHGAPADLFLSADLDWMDYAQQKNLIVKESRVSLLANRIALIAPSDAKTTATLAPGVDLSAALGQGRLAMGNVDSVPAGKYGKAALEKLGSWDKVKDKVAQADNVRAALLLVSRGEAPLGIVYTTDAAADPKVKVIATFPEDTHPPIVYPVAITKESANPDAQAFLTWLRGNGAKASFEKQGFTVLNKPASSS</sequence>
<dbReference type="EMBL" id="JBHSLW010000009">
    <property type="protein sequence ID" value="MFC5419476.1"/>
    <property type="molecule type" value="Genomic_DNA"/>
</dbReference>
<dbReference type="Pfam" id="PF13531">
    <property type="entry name" value="SBP_bac_11"/>
    <property type="match status" value="1"/>
</dbReference>
<dbReference type="NCBIfam" id="TIGR01256">
    <property type="entry name" value="modA"/>
    <property type="match status" value="1"/>
</dbReference>
<dbReference type="CDD" id="cd13536">
    <property type="entry name" value="PBP2_EcModA"/>
    <property type="match status" value="1"/>
</dbReference>
<dbReference type="InterPro" id="IPR050682">
    <property type="entry name" value="ModA/WtpA"/>
</dbReference>
<evidence type="ECO:0000256" key="2">
    <source>
        <dbReference type="ARBA" id="ARBA00022723"/>
    </source>
</evidence>
<keyword evidence="3" id="KW-0732">Signal</keyword>
<comment type="caution">
    <text evidence="4">The sequence shown here is derived from an EMBL/GenBank/DDBJ whole genome shotgun (WGS) entry which is preliminary data.</text>
</comment>
<dbReference type="NCBIfam" id="NF007958">
    <property type="entry name" value="PRK10677.1"/>
    <property type="match status" value="1"/>
</dbReference>
<keyword evidence="5" id="KW-1185">Reference proteome</keyword>
<dbReference type="PIRSF" id="PIRSF004846">
    <property type="entry name" value="ModA"/>
    <property type="match status" value="1"/>
</dbReference>
<dbReference type="RefSeq" id="WP_377797238.1">
    <property type="nucleotide sequence ID" value="NZ_JBHSLW010000009.1"/>
</dbReference>
<evidence type="ECO:0000313" key="4">
    <source>
        <dbReference type="EMBL" id="MFC5419476.1"/>
    </source>
</evidence>
<dbReference type="PANTHER" id="PTHR30632">
    <property type="entry name" value="MOLYBDATE-BINDING PERIPLASMIC PROTEIN"/>
    <property type="match status" value="1"/>
</dbReference>
<keyword evidence="2" id="KW-0479">Metal-binding</keyword>
<evidence type="ECO:0000256" key="3">
    <source>
        <dbReference type="ARBA" id="ARBA00022729"/>
    </source>
</evidence>